<feature type="region of interest" description="Disordered" evidence="2">
    <location>
        <begin position="106"/>
        <end position="154"/>
    </location>
</feature>
<evidence type="ECO:0000256" key="1">
    <source>
        <dbReference type="SAM" id="Coils"/>
    </source>
</evidence>
<proteinExistence type="predicted"/>
<dbReference type="Pfam" id="PF15295">
    <property type="entry name" value="CCDC50_N"/>
    <property type="match status" value="1"/>
</dbReference>
<organism evidence="3 4">
    <name type="scientific">Pristionchus pacificus</name>
    <name type="common">Parasitic nematode worm</name>
    <dbReference type="NCBI Taxonomy" id="54126"/>
    <lineage>
        <taxon>Eukaryota</taxon>
        <taxon>Metazoa</taxon>
        <taxon>Ecdysozoa</taxon>
        <taxon>Nematoda</taxon>
        <taxon>Chromadorea</taxon>
        <taxon>Rhabditida</taxon>
        <taxon>Rhabditina</taxon>
        <taxon>Diplogasteromorpha</taxon>
        <taxon>Diplogasteroidea</taxon>
        <taxon>Neodiplogasteridae</taxon>
        <taxon>Pristionchus</taxon>
    </lineage>
</organism>
<name>A0A454XLM6_PRIPA</name>
<dbReference type="InterPro" id="IPR029311">
    <property type="entry name" value="CCDC50_N"/>
</dbReference>
<protein>
    <submittedName>
        <fullName evidence="3">CCDC50_N domain-containing protein</fullName>
    </submittedName>
</protein>
<dbReference type="PANTHER" id="PTHR22115:SF4">
    <property type="entry name" value="COILED-COIL DOMAIN-CONTAINING PROTEIN"/>
    <property type="match status" value="1"/>
</dbReference>
<dbReference type="OMA" id="NEHYAVR"/>
<feature type="compositionally biased region" description="Basic and acidic residues" evidence="2">
    <location>
        <begin position="42"/>
        <end position="58"/>
    </location>
</feature>
<dbReference type="EnsemblMetazoa" id="PPA28338.1">
    <property type="protein sequence ID" value="PPA28338.1"/>
    <property type="gene ID" value="WBGene00117892"/>
</dbReference>
<reference evidence="3" key="2">
    <citation type="submission" date="2022-06" db="UniProtKB">
        <authorList>
            <consortium name="EnsemblMetazoa"/>
        </authorList>
    </citation>
    <scope>IDENTIFICATION</scope>
    <source>
        <strain evidence="3">PS312</strain>
    </source>
</reference>
<sequence>MASGDVPNSVKEARDRFDLFSDANLASRLQDQEFGAHFNANRQERRLVGSDTKVSREEQMAEMQRQTALRREHLSRVAETDEEIARRLQEEFNREEEVKRFLAQKQAEDDARMARQLQEQEQGRIVGYGPSSTNVPTSPTSSGPSSGRRSSNPHHIYAAQNNLNEHYAVRASTSLIDLSAEEALATLPSPPSFHPPTNIDPFLTPDERRVAAYVPSNAVPLLPPPPEFVVRREQERAMEELNRLQPRLALAGLASGSIVSPQMGTAASSSSISPTSAYTAPPIYPPLPPPVVTVASSSTAPVSPPPAYTAPSIYTPPPHSHSAPLVTVTTPTPTGVRLTETNPFLIDLIGQESGRSATTGGGDYFSEFGLPAPSSLAMGDSRGAGGYSHSLI</sequence>
<feature type="compositionally biased region" description="Low complexity" evidence="2">
    <location>
        <begin position="129"/>
        <end position="150"/>
    </location>
</feature>
<accession>A0A454XLM6</accession>
<keyword evidence="1" id="KW-0175">Coiled coil</keyword>
<dbReference type="CDD" id="cd22249">
    <property type="entry name" value="UDM1_RNF168_RNF169-like"/>
    <property type="match status" value="1"/>
</dbReference>
<dbReference type="OrthoDB" id="5877310at2759"/>
<accession>A0A8R1YIV5</accession>
<gene>
    <name evidence="3" type="primary">WBGene00117892</name>
</gene>
<evidence type="ECO:0000256" key="2">
    <source>
        <dbReference type="SAM" id="MobiDB-lite"/>
    </source>
</evidence>
<dbReference type="Proteomes" id="UP000005239">
    <property type="component" value="Unassembled WGS sequence"/>
</dbReference>
<feature type="region of interest" description="Disordered" evidence="2">
    <location>
        <begin position="36"/>
        <end position="58"/>
    </location>
</feature>
<dbReference type="AlphaFoldDB" id="A0A454XLM6"/>
<keyword evidence="4" id="KW-1185">Reference proteome</keyword>
<reference evidence="4" key="1">
    <citation type="journal article" date="2008" name="Nat. Genet.">
        <title>The Pristionchus pacificus genome provides a unique perspective on nematode lifestyle and parasitism.</title>
        <authorList>
            <person name="Dieterich C."/>
            <person name="Clifton S.W."/>
            <person name="Schuster L.N."/>
            <person name="Chinwalla A."/>
            <person name="Delehaunty K."/>
            <person name="Dinkelacker I."/>
            <person name="Fulton L."/>
            <person name="Fulton R."/>
            <person name="Godfrey J."/>
            <person name="Minx P."/>
            <person name="Mitreva M."/>
            <person name="Roeseler W."/>
            <person name="Tian H."/>
            <person name="Witte H."/>
            <person name="Yang S.P."/>
            <person name="Wilson R.K."/>
            <person name="Sommer R.J."/>
        </authorList>
    </citation>
    <scope>NUCLEOTIDE SEQUENCE [LARGE SCALE GENOMIC DNA]</scope>
    <source>
        <strain evidence="4">PS312</strain>
    </source>
</reference>
<dbReference type="PANTHER" id="PTHR22115">
    <property type="entry name" value="C3ORF6 PROTEIN-RELATED"/>
    <property type="match status" value="1"/>
</dbReference>
<dbReference type="InterPro" id="IPR039303">
    <property type="entry name" value="CCDC50"/>
</dbReference>
<evidence type="ECO:0000313" key="3">
    <source>
        <dbReference type="EnsemblMetazoa" id="PPA28338.1"/>
    </source>
</evidence>
<evidence type="ECO:0000313" key="4">
    <source>
        <dbReference type="Proteomes" id="UP000005239"/>
    </source>
</evidence>
<feature type="coiled-coil region" evidence="1">
    <location>
        <begin position="71"/>
        <end position="105"/>
    </location>
</feature>